<comment type="subcellular location">
    <subcellularLocation>
        <location evidence="1">Nucleus</location>
    </subcellularLocation>
</comment>
<comment type="caution">
    <text evidence="7">The sequence shown here is derived from an EMBL/GenBank/DDBJ whole genome shotgun (WGS) entry which is preliminary data.</text>
</comment>
<reference evidence="7" key="1">
    <citation type="submission" date="2022-08" db="EMBL/GenBank/DDBJ databases">
        <authorList>
            <person name="Kallberg Y."/>
            <person name="Tangrot J."/>
            <person name="Rosling A."/>
        </authorList>
    </citation>
    <scope>NUCLEOTIDE SEQUENCE</scope>
    <source>
        <strain evidence="7">Wild A</strain>
    </source>
</reference>
<gene>
    <name evidence="7" type="ORF">FWILDA_LOCUS19046</name>
</gene>
<dbReference type="Proteomes" id="UP001153678">
    <property type="component" value="Unassembled WGS sequence"/>
</dbReference>
<evidence type="ECO:0000256" key="4">
    <source>
        <dbReference type="ARBA" id="ARBA00022833"/>
    </source>
</evidence>
<keyword evidence="4" id="KW-0862">Zinc</keyword>
<dbReference type="SMART" id="SM00614">
    <property type="entry name" value="ZnF_BED"/>
    <property type="match status" value="1"/>
</dbReference>
<dbReference type="SUPFAM" id="SSF140996">
    <property type="entry name" value="Hermes dimerisation domain"/>
    <property type="match status" value="1"/>
</dbReference>
<dbReference type="PANTHER" id="PTHR46481:SF10">
    <property type="entry name" value="ZINC FINGER BED DOMAIN-CONTAINING PROTEIN 39"/>
    <property type="match status" value="1"/>
</dbReference>
<evidence type="ECO:0000256" key="5">
    <source>
        <dbReference type="ARBA" id="ARBA00023242"/>
    </source>
</evidence>
<evidence type="ECO:0000256" key="3">
    <source>
        <dbReference type="ARBA" id="ARBA00022771"/>
    </source>
</evidence>
<dbReference type="GO" id="GO:0008270">
    <property type="term" value="F:zinc ion binding"/>
    <property type="evidence" value="ECO:0007669"/>
    <property type="project" value="UniProtKB-KW"/>
</dbReference>
<dbReference type="GO" id="GO:0005634">
    <property type="term" value="C:nucleus"/>
    <property type="evidence" value="ECO:0007669"/>
    <property type="project" value="UniProtKB-SubCell"/>
</dbReference>
<name>A0A9W4TBG9_9GLOM</name>
<feature type="compositionally biased region" description="Acidic residues" evidence="6">
    <location>
        <begin position="20"/>
        <end position="31"/>
    </location>
</feature>
<dbReference type="InterPro" id="IPR052035">
    <property type="entry name" value="ZnF_BED_domain_contain"/>
</dbReference>
<evidence type="ECO:0000256" key="1">
    <source>
        <dbReference type="ARBA" id="ARBA00004123"/>
    </source>
</evidence>
<evidence type="ECO:0000256" key="2">
    <source>
        <dbReference type="ARBA" id="ARBA00022723"/>
    </source>
</evidence>
<organism evidence="7 8">
    <name type="scientific">Funneliformis geosporum</name>
    <dbReference type="NCBI Taxonomy" id="1117311"/>
    <lineage>
        <taxon>Eukaryota</taxon>
        <taxon>Fungi</taxon>
        <taxon>Fungi incertae sedis</taxon>
        <taxon>Mucoromycota</taxon>
        <taxon>Glomeromycotina</taxon>
        <taxon>Glomeromycetes</taxon>
        <taxon>Glomerales</taxon>
        <taxon>Glomeraceae</taxon>
        <taxon>Funneliformis</taxon>
    </lineage>
</organism>
<sequence length="157" mass="18029">MSDILKDSDEETISENYESSNDEEEIDTNDEIIDIDEENEELIDPPLPPLQEKLTKADVWNFVDKTTRKCPNCAKIFGNKTGTSSIRSHLKSHGLLLEKEKQTTLDNYVKRHSQEIQAKKTQAVMKWIILDMQAFKVVEGEAFNKIVSILDSQYQIP</sequence>
<evidence type="ECO:0000256" key="6">
    <source>
        <dbReference type="SAM" id="MobiDB-lite"/>
    </source>
</evidence>
<keyword evidence="5" id="KW-0539">Nucleus</keyword>
<evidence type="ECO:0000313" key="7">
    <source>
        <dbReference type="EMBL" id="CAI2199383.1"/>
    </source>
</evidence>
<keyword evidence="8" id="KW-1185">Reference proteome</keyword>
<accession>A0A9W4TBG9</accession>
<keyword evidence="3" id="KW-0863">Zinc-finger</keyword>
<dbReference type="AlphaFoldDB" id="A0A9W4TBG9"/>
<dbReference type="EMBL" id="CAMKVN010021162">
    <property type="protein sequence ID" value="CAI2199383.1"/>
    <property type="molecule type" value="Genomic_DNA"/>
</dbReference>
<proteinExistence type="predicted"/>
<dbReference type="PANTHER" id="PTHR46481">
    <property type="entry name" value="ZINC FINGER BED DOMAIN-CONTAINING PROTEIN 4"/>
    <property type="match status" value="1"/>
</dbReference>
<evidence type="ECO:0000313" key="8">
    <source>
        <dbReference type="Proteomes" id="UP001153678"/>
    </source>
</evidence>
<protein>
    <submittedName>
        <fullName evidence="7">18921_t:CDS:1</fullName>
    </submittedName>
</protein>
<feature type="non-terminal residue" evidence="7">
    <location>
        <position position="157"/>
    </location>
</feature>
<feature type="region of interest" description="Disordered" evidence="6">
    <location>
        <begin position="1"/>
        <end position="31"/>
    </location>
</feature>
<keyword evidence="2" id="KW-0479">Metal-binding</keyword>
<dbReference type="OrthoDB" id="2414558at2759"/>